<dbReference type="InterPro" id="IPR001965">
    <property type="entry name" value="Znf_PHD"/>
</dbReference>
<evidence type="ECO:0000256" key="4">
    <source>
        <dbReference type="PROSITE-ProRule" id="PRU00146"/>
    </source>
</evidence>
<dbReference type="Pfam" id="PF00628">
    <property type="entry name" value="PHD"/>
    <property type="match status" value="1"/>
</dbReference>
<dbReference type="Proteomes" id="UP000242146">
    <property type="component" value="Unassembled WGS sequence"/>
</dbReference>
<proteinExistence type="predicted"/>
<reference evidence="8 9" key="1">
    <citation type="submission" date="2016-07" db="EMBL/GenBank/DDBJ databases">
        <title>Pervasive Adenine N6-methylation of Active Genes in Fungi.</title>
        <authorList>
            <consortium name="DOE Joint Genome Institute"/>
            <person name="Mondo S.J."/>
            <person name="Dannebaum R.O."/>
            <person name="Kuo R.C."/>
            <person name="Labutti K."/>
            <person name="Haridas S."/>
            <person name="Kuo A."/>
            <person name="Salamov A."/>
            <person name="Ahrendt S.R."/>
            <person name="Lipzen A."/>
            <person name="Sullivan W."/>
            <person name="Andreopoulos W.B."/>
            <person name="Clum A."/>
            <person name="Lindquist E."/>
            <person name="Daum C."/>
            <person name="Ramamoorthy G.K."/>
            <person name="Gryganskyi A."/>
            <person name="Culley D."/>
            <person name="Magnuson J.K."/>
            <person name="James T.Y."/>
            <person name="O'Malley M.A."/>
            <person name="Stajich J.E."/>
            <person name="Spatafora J.W."/>
            <person name="Visel A."/>
            <person name="Grigoriev I.V."/>
        </authorList>
    </citation>
    <scope>NUCLEOTIDE SEQUENCE [LARGE SCALE GENOMIC DNA]</scope>
    <source>
        <strain evidence="8 9">NRRL 3301</strain>
    </source>
</reference>
<gene>
    <name evidence="8" type="ORF">DM01DRAFT_1339223</name>
</gene>
<evidence type="ECO:0000256" key="2">
    <source>
        <dbReference type="ARBA" id="ARBA00022771"/>
    </source>
</evidence>
<protein>
    <recommendedName>
        <fullName evidence="7">PHD-type domain-containing protein</fullName>
    </recommendedName>
</protein>
<feature type="region of interest" description="Disordered" evidence="5">
    <location>
        <begin position="440"/>
        <end position="465"/>
    </location>
</feature>
<keyword evidence="6" id="KW-0732">Signal</keyword>
<evidence type="ECO:0000256" key="5">
    <source>
        <dbReference type="SAM" id="MobiDB-lite"/>
    </source>
</evidence>
<feature type="signal peptide" evidence="6">
    <location>
        <begin position="1"/>
        <end position="15"/>
    </location>
</feature>
<sequence length="465" mass="52361">MNGVLIKSIPRVLLARVLLQLFIIPQHLIHDASVNLLQVIQEALQTFGDGCDLDGFLTFCTQSYFASPAANDNTSDSLSTSIATKDQWYWLDAALTRPDDWNDLVEQTKNNTDCEPVGIRIKIMNETTRPCIKLIRYGKVASLQDDRLTCTHKGRPMAIDTVLRGTLSYLEKNESIRAMDIDGSVSSSSANLQLLIRDRLRVYDHVKEQTTKPLLIRSDFLLMGALMVHVSDPALPPKWCLYLRDYMGDTNGSHWRVLNDMTQSDIEIKIPSLQVLADLRGVQVEDEQGKPTLPSPWSKKYLPFYLFYCNETVVTGDAKNGTCQKRDSLNAYDAATSTSDDAGQDQRGLITIDDYTYDDEMLDYDQNDVMMTDEDHAVAMATCKVCHIADSIDNVNTIFFCDDCDQGVHQLCEDPPIQSFEMDLDPWYCRHCLARKGLPIPTPPAVQPSDQDGAAFKKRRIDLDP</sequence>
<dbReference type="AlphaFoldDB" id="A0A1X2G7T7"/>
<keyword evidence="2 4" id="KW-0863">Zinc-finger</keyword>
<comment type="caution">
    <text evidence="8">The sequence shown here is derived from an EMBL/GenBank/DDBJ whole genome shotgun (WGS) entry which is preliminary data.</text>
</comment>
<dbReference type="PROSITE" id="PS50016">
    <property type="entry name" value="ZF_PHD_2"/>
    <property type="match status" value="1"/>
</dbReference>
<evidence type="ECO:0000256" key="3">
    <source>
        <dbReference type="ARBA" id="ARBA00022833"/>
    </source>
</evidence>
<dbReference type="GO" id="GO:0008270">
    <property type="term" value="F:zinc ion binding"/>
    <property type="evidence" value="ECO:0007669"/>
    <property type="project" value="UniProtKB-KW"/>
</dbReference>
<accession>A0A1X2G7T7</accession>
<dbReference type="Gene3D" id="3.30.40.10">
    <property type="entry name" value="Zinc/RING finger domain, C3HC4 (zinc finger)"/>
    <property type="match status" value="1"/>
</dbReference>
<organism evidence="8 9">
    <name type="scientific">Hesseltinella vesiculosa</name>
    <dbReference type="NCBI Taxonomy" id="101127"/>
    <lineage>
        <taxon>Eukaryota</taxon>
        <taxon>Fungi</taxon>
        <taxon>Fungi incertae sedis</taxon>
        <taxon>Mucoromycota</taxon>
        <taxon>Mucoromycotina</taxon>
        <taxon>Mucoromycetes</taxon>
        <taxon>Mucorales</taxon>
        <taxon>Cunninghamellaceae</taxon>
        <taxon>Hesseltinella</taxon>
    </lineage>
</organism>
<evidence type="ECO:0000313" key="8">
    <source>
        <dbReference type="EMBL" id="ORX47206.1"/>
    </source>
</evidence>
<keyword evidence="1" id="KW-0479">Metal-binding</keyword>
<dbReference type="InterPro" id="IPR011011">
    <property type="entry name" value="Znf_FYVE_PHD"/>
</dbReference>
<dbReference type="SUPFAM" id="SSF57903">
    <property type="entry name" value="FYVE/PHD zinc finger"/>
    <property type="match status" value="1"/>
</dbReference>
<feature type="chain" id="PRO_5013072459" description="PHD-type domain-containing protein" evidence="6">
    <location>
        <begin position="16"/>
        <end position="465"/>
    </location>
</feature>
<name>A0A1X2G7T7_9FUNG</name>
<dbReference type="STRING" id="101127.A0A1X2G7T7"/>
<dbReference type="OrthoDB" id="5863171at2759"/>
<dbReference type="SMART" id="SM00249">
    <property type="entry name" value="PHD"/>
    <property type="match status" value="1"/>
</dbReference>
<keyword evidence="9" id="KW-1185">Reference proteome</keyword>
<dbReference type="InterPro" id="IPR013083">
    <property type="entry name" value="Znf_RING/FYVE/PHD"/>
</dbReference>
<dbReference type="PROSITE" id="PS01359">
    <property type="entry name" value="ZF_PHD_1"/>
    <property type="match status" value="1"/>
</dbReference>
<evidence type="ECO:0000256" key="1">
    <source>
        <dbReference type="ARBA" id="ARBA00022723"/>
    </source>
</evidence>
<feature type="domain" description="PHD-type" evidence="7">
    <location>
        <begin position="380"/>
        <end position="435"/>
    </location>
</feature>
<dbReference type="InterPro" id="IPR019786">
    <property type="entry name" value="Zinc_finger_PHD-type_CS"/>
</dbReference>
<evidence type="ECO:0000256" key="6">
    <source>
        <dbReference type="SAM" id="SignalP"/>
    </source>
</evidence>
<feature type="compositionally biased region" description="Basic residues" evidence="5">
    <location>
        <begin position="456"/>
        <end position="465"/>
    </location>
</feature>
<keyword evidence="3" id="KW-0862">Zinc</keyword>
<evidence type="ECO:0000313" key="9">
    <source>
        <dbReference type="Proteomes" id="UP000242146"/>
    </source>
</evidence>
<dbReference type="InterPro" id="IPR019787">
    <property type="entry name" value="Znf_PHD-finger"/>
</dbReference>
<evidence type="ECO:0000259" key="7">
    <source>
        <dbReference type="PROSITE" id="PS50016"/>
    </source>
</evidence>
<dbReference type="EMBL" id="MCGT01000034">
    <property type="protein sequence ID" value="ORX47206.1"/>
    <property type="molecule type" value="Genomic_DNA"/>
</dbReference>